<dbReference type="EMBL" id="AHFB01000109">
    <property type="protein sequence ID" value="EOO27512.1"/>
    <property type="molecule type" value="Genomic_DNA"/>
</dbReference>
<gene>
    <name evidence="2" type="ORF">IIU_05893</name>
</gene>
<name>A0A9W5PLD8_BACCE</name>
<dbReference type="Proteomes" id="UP000014018">
    <property type="component" value="Unassembled WGS sequence"/>
</dbReference>
<evidence type="ECO:0000313" key="2">
    <source>
        <dbReference type="EMBL" id="EOO27512.1"/>
    </source>
</evidence>
<organism evidence="2 3">
    <name type="scientific">Bacillus cereus VD133</name>
    <dbReference type="NCBI Taxonomy" id="1053233"/>
    <lineage>
        <taxon>Bacteria</taxon>
        <taxon>Bacillati</taxon>
        <taxon>Bacillota</taxon>
        <taxon>Bacilli</taxon>
        <taxon>Bacillales</taxon>
        <taxon>Bacillaceae</taxon>
        <taxon>Bacillus</taxon>
        <taxon>Bacillus cereus group</taxon>
    </lineage>
</organism>
<accession>A0A9W5PLD8</accession>
<evidence type="ECO:0000313" key="3">
    <source>
        <dbReference type="Proteomes" id="UP000014018"/>
    </source>
</evidence>
<sequence>MAKRNHALVAVNASGFSDATGTGGTKTPGGIVIENGKTIHSSDENDSPALVAGLTQYGKVITGSYSAQQLLDKKVVSAAGFIPQLIVDGEKMITEGNGGWGSGPRTIMAQKRMAPSYFW</sequence>
<feature type="domain" description="Phosphodiester glycosidase" evidence="1">
    <location>
        <begin position="6"/>
        <end position="112"/>
    </location>
</feature>
<evidence type="ECO:0000259" key="1">
    <source>
        <dbReference type="Pfam" id="PF09992"/>
    </source>
</evidence>
<comment type="caution">
    <text evidence="2">The sequence shown here is derived from an EMBL/GenBank/DDBJ whole genome shotgun (WGS) entry which is preliminary data.</text>
</comment>
<dbReference type="InterPro" id="IPR018711">
    <property type="entry name" value="NAGPA"/>
</dbReference>
<reference evidence="2 3" key="1">
    <citation type="submission" date="2012-12" db="EMBL/GenBank/DDBJ databases">
        <title>The Genome Sequence of Bacillus cereus VD133.</title>
        <authorList>
            <consortium name="The Broad Institute Genome Sequencing Platform"/>
            <consortium name="The Broad Institute Genome Sequencing Center for Infectious Disease"/>
            <person name="Feldgarden M."/>
            <person name="Van der Auwera G.A."/>
            <person name="Mahillon J."/>
            <person name="Duprez V."/>
            <person name="Timmery S."/>
            <person name="Mattelet C."/>
            <person name="Dierick K."/>
            <person name="Sun M."/>
            <person name="Yu Z."/>
            <person name="Zhu L."/>
            <person name="Hu X."/>
            <person name="Shank E.B."/>
            <person name="Swiecicka I."/>
            <person name="Hansen B.M."/>
            <person name="Andrup L."/>
            <person name="Walker B."/>
            <person name="Young S.K."/>
            <person name="Zeng Q."/>
            <person name="Gargeya S."/>
            <person name="Fitzgerald M."/>
            <person name="Haas B."/>
            <person name="Abouelleil A."/>
            <person name="Alvarado L."/>
            <person name="Arachchi H.M."/>
            <person name="Berlin A.M."/>
            <person name="Chapman S.B."/>
            <person name="Dewar J."/>
            <person name="Goldberg J."/>
            <person name="Griggs A."/>
            <person name="Gujja S."/>
            <person name="Hansen M."/>
            <person name="Howarth C."/>
            <person name="Imamovic A."/>
            <person name="Larimer J."/>
            <person name="McCowan C."/>
            <person name="Murphy C."/>
            <person name="Neiman D."/>
            <person name="Pearson M."/>
            <person name="Priest M."/>
            <person name="Roberts A."/>
            <person name="Saif S."/>
            <person name="Shea T."/>
            <person name="Sisk P."/>
            <person name="Sykes S."/>
            <person name="Wortman J."/>
            <person name="Nusbaum C."/>
            <person name="Birren B."/>
        </authorList>
    </citation>
    <scope>NUCLEOTIDE SEQUENCE [LARGE SCALE GENOMIC DNA]</scope>
    <source>
        <strain evidence="2 3">VD133</strain>
    </source>
</reference>
<proteinExistence type="predicted"/>
<dbReference type="AlphaFoldDB" id="A0A9W5PLD8"/>
<protein>
    <recommendedName>
        <fullName evidence="1">Phosphodiester glycosidase domain-containing protein</fullName>
    </recommendedName>
</protein>
<dbReference type="Pfam" id="PF09992">
    <property type="entry name" value="NAGPA"/>
    <property type="match status" value="1"/>
</dbReference>